<dbReference type="InterPro" id="IPR041690">
    <property type="entry name" value="Cadherin_5"/>
</dbReference>
<dbReference type="PRINTS" id="PR00313">
    <property type="entry name" value="CABNDNGRPT"/>
</dbReference>
<feature type="region of interest" description="Disordered" evidence="8">
    <location>
        <begin position="1060"/>
        <end position="1110"/>
    </location>
</feature>
<dbReference type="PANTHER" id="PTHR38340">
    <property type="entry name" value="S-LAYER PROTEIN"/>
    <property type="match status" value="1"/>
</dbReference>
<keyword evidence="3" id="KW-0964">Secreted</keyword>
<proteinExistence type="predicted"/>
<dbReference type="PROSITE" id="PS00330">
    <property type="entry name" value="HEMOLYSIN_CALCIUM"/>
    <property type="match status" value="4"/>
</dbReference>
<dbReference type="GO" id="GO:0090729">
    <property type="term" value="F:toxin activity"/>
    <property type="evidence" value="ECO:0007669"/>
    <property type="project" value="UniProtKB-KW"/>
</dbReference>
<dbReference type="GO" id="GO:0005509">
    <property type="term" value="F:calcium ion binding"/>
    <property type="evidence" value="ECO:0007669"/>
    <property type="project" value="InterPro"/>
</dbReference>
<sequence length="1295" mass="134834">MNFNSTIIGHDVMFAGNNEHDFDAESGDDIMVQGESVMRNEGMFGYDWAIHKGNSEAADSDLLTPIFTTDEQDILRDRFDQVEGLSGWHKNDVLKGDNRGDQNAETPPPGANGDAVESVFTNNELTQAGVNRIAGLRELLGDWVAAAPATGDLEKIIAFDDGNILLGGGGSDLIQGRGGNDLIDGDRWLNVRIRVTVGNETYTADGMSGKVYREADYKDGAPVAGAVAQFDGKLLNALMLDRTLNPGQLSIVREIVADDGVGDTDTAVYGDVRANYTISQNADGSIRVSHDTVTVGLISDGVDRLHNIEKLRFADGEFILSPPKLTLHAFDTGGYLDQFNQAGYTNTNGATPWTTSWQETSDPLTNAATTGAVRITGGDLRLGENGGDGASIQRGLNLAGATTARLSYSVSEQGLDAGEQVTVFFSADGVTFTQVDTITGTTGFANRSIDLTGPFTANAVIRFVTTAMGFNEFVNIDDVAVNFSGPAAVPTVNHETTFTEDGAAVAIAANPGIMDDATQMASARIVLTNAQAGDQLLVGNLPAGITRVIDTSVAGQITVTLTGAASLAAYQAAIQAVTFRNTSQQPDPQDRTVQVTVNDGFLNSNVATTTINVVSVNDAPAANNDSVFTNYTTAPFILPEWALLANDTDAEGAVLDVTAVSALNGLTASLTTNPGSVTVTDTGTAGGSFTYTANDGSGAANATDTANVTLTRDTAGAIEGNNGDNILIGDGGNSTLTGAQGNDVVFAGAGNDTVTWGVTTFFGFEIANDGRDFVDGGDGNLDRFVVTGSNAAETFVVYARAEAIAAGHTGLKAGTEIVITRNGGVIAELDNIEEITINTSGGADTVQAVGNFNPTSLNFNTITINGEGGNETVDISALQSAHRILFRSNGGNDTIVGTMRPQDVIELAPGLTVADYTRTVNENGSVTLKSGAHSVTYVSQGDPILEEHEDEDEGGNEGPTQNKKPVVTDDRFSVKKGEVLTLTAAQLLANDLDLDGGTLSIVELDEDEHGTAVLNGDGTITFTPKSGFTGEASFTYMVSDGQGGTTEGKVSIVVEKPAPMAVTGGRGNDRLNGDDSDDHIRGGEGHDRLDGGAGADRMWGGRGNDAYTVDNRSDRVYESRHGGDDTVKASVSYSLAGTHVEKLVLTGSADLNGTGNSLNNSLTGNSGDNSLRGGSGHDVLKGMGGNDWLDGGSGRDKLYGGAGDDMIKGGAGNDHLTGGSGEDMFVFQKGTGRDVVTDFRHGRDEIDASQLAGVDKLSDLNVRQSGHDTIIEHGSDILVLKGVNASDLDGNDFIF</sequence>
<evidence type="ECO:0000313" key="10">
    <source>
        <dbReference type="EMBL" id="MBL0402618.1"/>
    </source>
</evidence>
<evidence type="ECO:0000256" key="3">
    <source>
        <dbReference type="ARBA" id="ARBA00022525"/>
    </source>
</evidence>
<dbReference type="EMBL" id="JAEQMY010000001">
    <property type="protein sequence ID" value="MBL0402618.1"/>
    <property type="molecule type" value="Genomic_DNA"/>
</dbReference>
<dbReference type="Pfam" id="PF17963">
    <property type="entry name" value="Big_9"/>
    <property type="match status" value="1"/>
</dbReference>
<feature type="domain" description="Cadherin-like" evidence="9">
    <location>
        <begin position="962"/>
        <end position="1054"/>
    </location>
</feature>
<dbReference type="PANTHER" id="PTHR38340:SF1">
    <property type="entry name" value="S-LAYER PROTEIN"/>
    <property type="match status" value="1"/>
</dbReference>
<dbReference type="InterPro" id="IPR018511">
    <property type="entry name" value="Hemolysin-typ_Ca-bd_CS"/>
</dbReference>
<dbReference type="InterPro" id="IPR001343">
    <property type="entry name" value="Hemolysn_Ca-bd"/>
</dbReference>
<dbReference type="SUPFAM" id="SSF51120">
    <property type="entry name" value="beta-Roll"/>
    <property type="match status" value="3"/>
</dbReference>
<feature type="compositionally biased region" description="Basic and acidic residues" evidence="8">
    <location>
        <begin position="90"/>
        <end position="102"/>
    </location>
</feature>
<keyword evidence="4" id="KW-0800">Toxin</keyword>
<protein>
    <submittedName>
        <fullName evidence="10">Cadherin-like domain-containing protein</fullName>
    </submittedName>
</protein>
<dbReference type="InterPro" id="IPR011049">
    <property type="entry name" value="Serralysin-like_metalloprot_C"/>
</dbReference>
<dbReference type="Gene3D" id="2.60.40.2810">
    <property type="match status" value="1"/>
</dbReference>
<dbReference type="PRINTS" id="PR01488">
    <property type="entry name" value="RTXTOXINA"/>
</dbReference>
<comment type="subcellular location">
    <subcellularLocation>
        <location evidence="1">Membrane</location>
    </subcellularLocation>
    <subcellularLocation>
        <location evidence="2">Secreted</location>
    </subcellularLocation>
</comment>
<keyword evidence="5" id="KW-0677">Repeat</keyword>
<evidence type="ECO:0000256" key="2">
    <source>
        <dbReference type="ARBA" id="ARBA00004613"/>
    </source>
</evidence>
<evidence type="ECO:0000256" key="8">
    <source>
        <dbReference type="SAM" id="MobiDB-lite"/>
    </source>
</evidence>
<evidence type="ECO:0000313" key="11">
    <source>
        <dbReference type="Proteomes" id="UP000605848"/>
    </source>
</evidence>
<reference evidence="10" key="1">
    <citation type="submission" date="2021-01" db="EMBL/GenBank/DDBJ databases">
        <title>Microvirga sp.</title>
        <authorList>
            <person name="Kim M.K."/>
        </authorList>
    </citation>
    <scope>NUCLEOTIDE SEQUENCE</scope>
    <source>
        <strain evidence="10">5420S-16</strain>
    </source>
</reference>
<evidence type="ECO:0000256" key="6">
    <source>
        <dbReference type="ARBA" id="ARBA00023026"/>
    </source>
</evidence>
<dbReference type="RefSeq" id="WP_202055288.1">
    <property type="nucleotide sequence ID" value="NZ_JAEQMY010000001.1"/>
</dbReference>
<comment type="caution">
    <text evidence="10">The sequence shown here is derived from an EMBL/GenBank/DDBJ whole genome shotgun (WGS) entry which is preliminary data.</text>
</comment>
<evidence type="ECO:0000259" key="9">
    <source>
        <dbReference type="Pfam" id="PF17892"/>
    </source>
</evidence>
<keyword evidence="7" id="KW-0472">Membrane</keyword>
<name>A0A936Z5A8_9HYPH</name>
<dbReference type="Proteomes" id="UP000605848">
    <property type="component" value="Unassembled WGS sequence"/>
</dbReference>
<dbReference type="Pfam" id="PF17892">
    <property type="entry name" value="Cadherin_5"/>
    <property type="match status" value="1"/>
</dbReference>
<gene>
    <name evidence="10" type="ORF">JKG68_01400</name>
</gene>
<dbReference type="NCBIfam" id="NF012211">
    <property type="entry name" value="tand_rpt_95"/>
    <property type="match status" value="1"/>
</dbReference>
<dbReference type="GO" id="GO:0016020">
    <property type="term" value="C:membrane"/>
    <property type="evidence" value="ECO:0007669"/>
    <property type="project" value="UniProtKB-SubCell"/>
</dbReference>
<evidence type="ECO:0000256" key="5">
    <source>
        <dbReference type="ARBA" id="ARBA00022737"/>
    </source>
</evidence>
<feature type="compositionally biased region" description="Basic and acidic residues" evidence="8">
    <location>
        <begin position="1067"/>
        <end position="1090"/>
    </location>
</feature>
<keyword evidence="11" id="KW-1185">Reference proteome</keyword>
<evidence type="ECO:0000256" key="4">
    <source>
        <dbReference type="ARBA" id="ARBA00022656"/>
    </source>
</evidence>
<dbReference type="Pfam" id="PF00353">
    <property type="entry name" value="HemolysinCabind"/>
    <property type="match status" value="5"/>
</dbReference>
<dbReference type="Gene3D" id="2.150.10.10">
    <property type="entry name" value="Serralysin-like metalloprotease, C-terminal"/>
    <property type="match status" value="2"/>
</dbReference>
<dbReference type="InterPro" id="IPR003995">
    <property type="entry name" value="RTX_toxin_determinant-A"/>
</dbReference>
<keyword evidence="6" id="KW-0843">Virulence</keyword>
<feature type="region of interest" description="Disordered" evidence="8">
    <location>
        <begin position="90"/>
        <end position="113"/>
    </location>
</feature>
<dbReference type="InterPro" id="IPR050557">
    <property type="entry name" value="RTX_toxin/Mannuronan_C5-epim"/>
</dbReference>
<accession>A0A936Z5A8</accession>
<dbReference type="GO" id="GO:0005576">
    <property type="term" value="C:extracellular region"/>
    <property type="evidence" value="ECO:0007669"/>
    <property type="project" value="UniProtKB-SubCell"/>
</dbReference>
<evidence type="ECO:0000256" key="7">
    <source>
        <dbReference type="ARBA" id="ARBA00023136"/>
    </source>
</evidence>
<evidence type="ECO:0000256" key="1">
    <source>
        <dbReference type="ARBA" id="ARBA00004370"/>
    </source>
</evidence>
<organism evidence="10 11">
    <name type="scientific">Microvirga aerilata</name>
    <dbReference type="NCBI Taxonomy" id="670292"/>
    <lineage>
        <taxon>Bacteria</taxon>
        <taxon>Pseudomonadati</taxon>
        <taxon>Pseudomonadota</taxon>
        <taxon>Alphaproteobacteria</taxon>
        <taxon>Hyphomicrobiales</taxon>
        <taxon>Methylobacteriaceae</taxon>
        <taxon>Microvirga</taxon>
    </lineage>
</organism>